<evidence type="ECO:0000313" key="3">
    <source>
        <dbReference type="Proteomes" id="UP001153076"/>
    </source>
</evidence>
<dbReference type="AlphaFoldDB" id="A0A9Q1QHQ0"/>
<name>A0A9Q1QHQ0_9CARY</name>
<keyword evidence="1" id="KW-0472">Membrane</keyword>
<keyword evidence="1" id="KW-1133">Transmembrane helix</keyword>
<keyword evidence="3" id="KW-1185">Reference proteome</keyword>
<accession>A0A9Q1QHQ0</accession>
<dbReference type="EMBL" id="JAKOGI010000184">
    <property type="protein sequence ID" value="KAJ8440775.1"/>
    <property type="molecule type" value="Genomic_DNA"/>
</dbReference>
<keyword evidence="1" id="KW-0812">Transmembrane</keyword>
<feature type="transmembrane region" description="Helical" evidence="1">
    <location>
        <begin position="136"/>
        <end position="157"/>
    </location>
</feature>
<reference evidence="2" key="1">
    <citation type="submission" date="2022-04" db="EMBL/GenBank/DDBJ databases">
        <title>Carnegiea gigantea Genome sequencing and assembly v2.</title>
        <authorList>
            <person name="Copetti D."/>
            <person name="Sanderson M.J."/>
            <person name="Burquez A."/>
            <person name="Wojciechowski M.F."/>
        </authorList>
    </citation>
    <scope>NUCLEOTIDE SEQUENCE</scope>
    <source>
        <strain evidence="2">SGP5-SGP5p</strain>
        <tissue evidence="2">Aerial part</tissue>
    </source>
</reference>
<evidence type="ECO:0000256" key="1">
    <source>
        <dbReference type="SAM" id="Phobius"/>
    </source>
</evidence>
<dbReference type="Proteomes" id="UP001153076">
    <property type="component" value="Unassembled WGS sequence"/>
</dbReference>
<protein>
    <submittedName>
        <fullName evidence="2">Uncharacterized protein</fullName>
    </submittedName>
</protein>
<gene>
    <name evidence="2" type="ORF">Cgig2_007181</name>
</gene>
<evidence type="ECO:0000313" key="2">
    <source>
        <dbReference type="EMBL" id="KAJ8440775.1"/>
    </source>
</evidence>
<proteinExistence type="predicted"/>
<sequence>MPETLNAGMSAREYLSSDNSRLSSLRTRSPPLGIWRAWSAISAAIEIMSPRLASFIWGLALIWRPELLGDFPNGTDAKFLTLICLRQWVCSLYRSVFDQCYSHRSSRFTWYCMHIQLKVVAFIFDNLGLVSFKHSYIISFLPMANMVTAFLVLSIYIQLKVVANPFGNFLSML</sequence>
<comment type="caution">
    <text evidence="2">The sequence shown here is derived from an EMBL/GenBank/DDBJ whole genome shotgun (WGS) entry which is preliminary data.</text>
</comment>
<organism evidence="2 3">
    <name type="scientific">Carnegiea gigantea</name>
    <dbReference type="NCBI Taxonomy" id="171969"/>
    <lineage>
        <taxon>Eukaryota</taxon>
        <taxon>Viridiplantae</taxon>
        <taxon>Streptophyta</taxon>
        <taxon>Embryophyta</taxon>
        <taxon>Tracheophyta</taxon>
        <taxon>Spermatophyta</taxon>
        <taxon>Magnoliopsida</taxon>
        <taxon>eudicotyledons</taxon>
        <taxon>Gunneridae</taxon>
        <taxon>Pentapetalae</taxon>
        <taxon>Caryophyllales</taxon>
        <taxon>Cactineae</taxon>
        <taxon>Cactaceae</taxon>
        <taxon>Cactoideae</taxon>
        <taxon>Echinocereeae</taxon>
        <taxon>Carnegiea</taxon>
    </lineage>
</organism>